<organism evidence="2 3">
    <name type="scientific">Meloidogyne incognita</name>
    <name type="common">Southern root-knot nematode worm</name>
    <name type="synonym">Oxyuris incognita</name>
    <dbReference type="NCBI Taxonomy" id="6306"/>
    <lineage>
        <taxon>Eukaryota</taxon>
        <taxon>Metazoa</taxon>
        <taxon>Ecdysozoa</taxon>
        <taxon>Nematoda</taxon>
        <taxon>Chromadorea</taxon>
        <taxon>Rhabditida</taxon>
        <taxon>Tylenchina</taxon>
        <taxon>Tylenchomorpha</taxon>
        <taxon>Tylenchoidea</taxon>
        <taxon>Meloidogynidae</taxon>
        <taxon>Meloidogyninae</taxon>
        <taxon>Meloidogyne</taxon>
        <taxon>Meloidogyne incognita group</taxon>
    </lineage>
</organism>
<evidence type="ECO:0000313" key="2">
    <source>
        <dbReference type="Proteomes" id="UP000887563"/>
    </source>
</evidence>
<protein>
    <submittedName>
        <fullName evidence="3">Uncharacterized protein</fullName>
    </submittedName>
</protein>
<evidence type="ECO:0000256" key="1">
    <source>
        <dbReference type="SAM" id="Phobius"/>
    </source>
</evidence>
<keyword evidence="1" id="KW-0812">Transmembrane</keyword>
<name>A0A914LK60_MELIC</name>
<sequence length="116" mass="13055">MNLEFGESLICYVERDFTDKNGFHSTVDLNKCDTEKWPLSLFGHKCAKKDCGDNGYVRGCGSCKAIRAIDTIGGYGDYCTCHECDTDFCNSAIGILSDMKIILLFWFIIILINAFR</sequence>
<evidence type="ECO:0000313" key="3">
    <source>
        <dbReference type="WBParaSite" id="Minc3s00571g14446"/>
    </source>
</evidence>
<keyword evidence="1" id="KW-0472">Membrane</keyword>
<keyword evidence="1" id="KW-1133">Transmembrane helix</keyword>
<dbReference type="Proteomes" id="UP000887563">
    <property type="component" value="Unplaced"/>
</dbReference>
<feature type="transmembrane region" description="Helical" evidence="1">
    <location>
        <begin position="92"/>
        <end position="115"/>
    </location>
</feature>
<dbReference type="WBParaSite" id="Minc3s00571g14446">
    <property type="protein sequence ID" value="Minc3s00571g14446"/>
    <property type="gene ID" value="Minc3s00571g14446"/>
</dbReference>
<proteinExistence type="predicted"/>
<reference evidence="3" key="1">
    <citation type="submission" date="2022-11" db="UniProtKB">
        <authorList>
            <consortium name="WormBaseParasite"/>
        </authorList>
    </citation>
    <scope>IDENTIFICATION</scope>
</reference>
<dbReference type="AlphaFoldDB" id="A0A914LK60"/>
<accession>A0A914LK60</accession>
<keyword evidence="2" id="KW-1185">Reference proteome</keyword>